<evidence type="ECO:0000313" key="3">
    <source>
        <dbReference type="Proteomes" id="UP000813462"/>
    </source>
</evidence>
<evidence type="ECO:0000313" key="2">
    <source>
        <dbReference type="EMBL" id="KAH7545967.1"/>
    </source>
</evidence>
<comment type="caution">
    <text evidence="2">The sequence shown here is derived from an EMBL/GenBank/DDBJ whole genome shotgun (WGS) entry which is preliminary data.</text>
</comment>
<protein>
    <submittedName>
        <fullName evidence="2">Uncharacterized protein</fullName>
    </submittedName>
</protein>
<reference evidence="2" key="1">
    <citation type="journal article" date="2021" name="Front. Plant Sci.">
        <title>Chromosome-Scale Genome Assembly for Chinese Sour Jujube and Insights Into Its Genome Evolution and Domestication Signature.</title>
        <authorList>
            <person name="Shen L.-Y."/>
            <person name="Luo H."/>
            <person name="Wang X.-L."/>
            <person name="Wang X.-M."/>
            <person name="Qiu X.-J."/>
            <person name="Liu H."/>
            <person name="Zhou S.-S."/>
            <person name="Jia K.-H."/>
            <person name="Nie S."/>
            <person name="Bao Y.-T."/>
            <person name="Zhang R.-G."/>
            <person name="Yun Q.-Z."/>
            <person name="Chai Y.-H."/>
            <person name="Lu J.-Y."/>
            <person name="Li Y."/>
            <person name="Zhao S.-W."/>
            <person name="Mao J.-F."/>
            <person name="Jia S.-G."/>
            <person name="Mao Y.-M."/>
        </authorList>
    </citation>
    <scope>NUCLEOTIDE SEQUENCE</scope>
    <source>
        <strain evidence="2">AT0</strain>
        <tissue evidence="2">Leaf</tissue>
    </source>
</reference>
<name>A0A978W1Y3_ZIZJJ</name>
<sequence>MNPGDNSGNDHELILHLELIMDEEEATRKSNMTLVGKFISEKTIKKNIVQLITRRIWFIQEPVNVDYIGENTFIFSFRKESDRARGLDQTALDDKRSTPSAQGMDSIDVDEQLRFFLLHFLDTNTWITIIVEHRSWKNAMGLKYMRIQAEIDITKPLLTGHLKKSCMARNLTSSASEGDNYGVWLRAEDGAFFVVREGNSLCRSENPRGDYFDFFSRDELEGKEEGKMVEHEGEPCDLQDTPVSLDFGSPTHHNPRAIGGIGLVSDESDNENHAPVQHLPSDQDALDSNSNLSQIQGGAEEEIGNEQVLFDMQGNPRSTLCEIQQMRVRGGETIRAWLATDDPVSIVAPTYEPTHRNVLGPKSHNNSSDSGLKVAQAHPIPISLSLESALATRDETRSIGLSNPDPYNKGPFLRGKRKQVDQSILTRHGIHKSAQALIGEGNERRSQHLAKSCMTEEVSSFNVILPTQRAKLKDLERNKSS</sequence>
<feature type="region of interest" description="Disordered" evidence="1">
    <location>
        <begin position="266"/>
        <end position="294"/>
    </location>
</feature>
<dbReference type="AlphaFoldDB" id="A0A978W1Y3"/>
<gene>
    <name evidence="2" type="ORF">FEM48_Zijuj01G0150300</name>
</gene>
<accession>A0A978W1Y3</accession>
<proteinExistence type="predicted"/>
<dbReference type="Proteomes" id="UP000813462">
    <property type="component" value="Unassembled WGS sequence"/>
</dbReference>
<organism evidence="2 3">
    <name type="scientific">Ziziphus jujuba var. spinosa</name>
    <dbReference type="NCBI Taxonomy" id="714518"/>
    <lineage>
        <taxon>Eukaryota</taxon>
        <taxon>Viridiplantae</taxon>
        <taxon>Streptophyta</taxon>
        <taxon>Embryophyta</taxon>
        <taxon>Tracheophyta</taxon>
        <taxon>Spermatophyta</taxon>
        <taxon>Magnoliopsida</taxon>
        <taxon>eudicotyledons</taxon>
        <taxon>Gunneridae</taxon>
        <taxon>Pentapetalae</taxon>
        <taxon>rosids</taxon>
        <taxon>fabids</taxon>
        <taxon>Rosales</taxon>
        <taxon>Rhamnaceae</taxon>
        <taxon>Paliureae</taxon>
        <taxon>Ziziphus</taxon>
    </lineage>
</organism>
<dbReference type="EMBL" id="JAEACU010000001">
    <property type="protein sequence ID" value="KAH7545967.1"/>
    <property type="molecule type" value="Genomic_DNA"/>
</dbReference>
<evidence type="ECO:0000256" key="1">
    <source>
        <dbReference type="SAM" id="MobiDB-lite"/>
    </source>
</evidence>